<feature type="domain" description="VOC" evidence="1">
    <location>
        <begin position="310"/>
        <end position="426"/>
    </location>
</feature>
<dbReference type="InterPro" id="IPR037523">
    <property type="entry name" value="VOC_core"/>
</dbReference>
<dbReference type="PROSITE" id="PS51819">
    <property type="entry name" value="VOC"/>
    <property type="match status" value="1"/>
</dbReference>
<dbReference type="InterPro" id="IPR004360">
    <property type="entry name" value="Glyas_Fos-R_dOase_dom"/>
</dbReference>
<dbReference type="InterPro" id="IPR023393">
    <property type="entry name" value="START-like_dom_sf"/>
</dbReference>
<gene>
    <name evidence="2" type="ORF">SAMN05421579_12438</name>
</gene>
<accession>A0A1I5C5V4</accession>
<protein>
    <submittedName>
        <fullName evidence="2">HTH domain-containing protein</fullName>
    </submittedName>
</protein>
<dbReference type="STRING" id="53341.SAMN05421579_12438"/>
<dbReference type="Gene3D" id="3.30.530.20">
    <property type="match status" value="1"/>
</dbReference>
<keyword evidence="3" id="KW-1185">Reference proteome</keyword>
<evidence type="ECO:0000313" key="3">
    <source>
        <dbReference type="Proteomes" id="UP000199011"/>
    </source>
</evidence>
<evidence type="ECO:0000313" key="2">
    <source>
        <dbReference type="EMBL" id="SFN82460.1"/>
    </source>
</evidence>
<name>A0A1I5C5V4_9GAMM</name>
<dbReference type="InterPro" id="IPR051534">
    <property type="entry name" value="CBASS_pafABC_assoc_protein"/>
</dbReference>
<dbReference type="Gene3D" id="3.30.720.110">
    <property type="match status" value="1"/>
</dbReference>
<dbReference type="Proteomes" id="UP000199011">
    <property type="component" value="Unassembled WGS sequence"/>
</dbReference>
<dbReference type="Pfam" id="PF08279">
    <property type="entry name" value="HTH_11"/>
    <property type="match status" value="1"/>
</dbReference>
<organism evidence="2 3">
    <name type="scientific">Xenorhabdus japonica</name>
    <dbReference type="NCBI Taxonomy" id="53341"/>
    <lineage>
        <taxon>Bacteria</taxon>
        <taxon>Pseudomonadati</taxon>
        <taxon>Pseudomonadota</taxon>
        <taxon>Gammaproteobacteria</taxon>
        <taxon>Enterobacterales</taxon>
        <taxon>Morganellaceae</taxon>
        <taxon>Xenorhabdus</taxon>
    </lineage>
</organism>
<dbReference type="InterPro" id="IPR013196">
    <property type="entry name" value="HTH_11"/>
</dbReference>
<dbReference type="PANTHER" id="PTHR34580">
    <property type="match status" value="1"/>
</dbReference>
<dbReference type="SUPFAM" id="SSF55961">
    <property type="entry name" value="Bet v1-like"/>
    <property type="match status" value="1"/>
</dbReference>
<dbReference type="InterPro" id="IPR036390">
    <property type="entry name" value="WH_DNA-bd_sf"/>
</dbReference>
<dbReference type="Gene3D" id="1.10.10.10">
    <property type="entry name" value="Winged helix-like DNA-binding domain superfamily/Winged helix DNA-binding domain"/>
    <property type="match status" value="1"/>
</dbReference>
<dbReference type="Pfam" id="PF00903">
    <property type="entry name" value="Glyoxalase"/>
    <property type="match status" value="1"/>
</dbReference>
<dbReference type="AlphaFoldDB" id="A0A1I5C5V4"/>
<dbReference type="PANTHER" id="PTHR34580:SF3">
    <property type="entry name" value="PROTEIN PAFB"/>
    <property type="match status" value="1"/>
</dbReference>
<reference evidence="3" key="1">
    <citation type="submission" date="2016-10" db="EMBL/GenBank/DDBJ databases">
        <authorList>
            <person name="Varghese N."/>
            <person name="Submissions S."/>
        </authorList>
    </citation>
    <scope>NUCLEOTIDE SEQUENCE [LARGE SCALE GENOMIC DNA]</scope>
    <source>
        <strain evidence="3">DSM 16522</strain>
    </source>
</reference>
<dbReference type="SUPFAM" id="SSF46785">
    <property type="entry name" value="Winged helix' DNA-binding domain"/>
    <property type="match status" value="1"/>
</dbReference>
<evidence type="ECO:0000259" key="1">
    <source>
        <dbReference type="PROSITE" id="PS51819"/>
    </source>
</evidence>
<dbReference type="Gene3D" id="3.30.720.120">
    <property type="match status" value="1"/>
</dbReference>
<dbReference type="InterPro" id="IPR029068">
    <property type="entry name" value="Glyas_Bleomycin-R_OHBP_Dase"/>
</dbReference>
<proteinExistence type="predicted"/>
<dbReference type="SUPFAM" id="SSF54593">
    <property type="entry name" value="Glyoxalase/Bleomycin resistance protein/Dihydroxybiphenyl dioxygenase"/>
    <property type="match status" value="1"/>
</dbReference>
<dbReference type="EMBL" id="FOVO01000024">
    <property type="protein sequence ID" value="SFN82460.1"/>
    <property type="molecule type" value="Genomic_DNA"/>
</dbReference>
<dbReference type="InterPro" id="IPR036388">
    <property type="entry name" value="WH-like_DNA-bd_sf"/>
</dbReference>
<sequence>MSRAQRLLSLMEILRSYHFPVQGKVLAQKLNISLRTLYRDIATLQTQGVSIEGEAGIGYVLRPGFVLPPLMLTQNEIEALALGASWVVKRADPQLKASANSAINKIAAVIPTELKQYLETNSLLIGPAATTVQTAVDIPQIRQAISHRHKITFTYLDLKSNQSMRVIWPFDLRKKWEIDLEYFEFEGEVKTGQYGRMVLSGMPEIRFYLANIEINKEFTDQVNLPQMGRLTFCHQILTDESNMANCIKVSVSFEPEDNISNAQAVSFFKQVTQDLVETLSRLKDVIEKMDLIEKTDVIKENNAEKSAAVKPNLQLIYSSDIERSMAFYTTIFNTEPIFSSPHYVAFNAGKEAIFAIWSGGTKPDNTVPRFSEIGIMLPSGEAVDQLFEKWQENPNIEIQQEPYTDVFGRTFLVKVPDGHMIRVCPLD</sequence>